<name>A0ABW6PWW8_9NOCA</name>
<gene>
    <name evidence="1" type="ORF">ACFYTF_29265</name>
</gene>
<accession>A0ABW6PWW8</accession>
<sequence>MTDPAVIRERFLDAVFNAAANIGAACGISGRALYESLVPIADDAVAACLAAAGELEAQSDTAEATQ</sequence>
<evidence type="ECO:0000313" key="2">
    <source>
        <dbReference type="Proteomes" id="UP001601444"/>
    </source>
</evidence>
<dbReference type="Proteomes" id="UP001601444">
    <property type="component" value="Unassembled WGS sequence"/>
</dbReference>
<dbReference type="RefSeq" id="WP_387703117.1">
    <property type="nucleotide sequence ID" value="NZ_JBIAMX010000029.1"/>
</dbReference>
<reference evidence="1 2" key="1">
    <citation type="submission" date="2024-10" db="EMBL/GenBank/DDBJ databases">
        <title>The Natural Products Discovery Center: Release of the First 8490 Sequenced Strains for Exploring Actinobacteria Biosynthetic Diversity.</title>
        <authorList>
            <person name="Kalkreuter E."/>
            <person name="Kautsar S.A."/>
            <person name="Yang D."/>
            <person name="Bader C.D."/>
            <person name="Teijaro C.N."/>
            <person name="Fluegel L."/>
            <person name="Davis C.M."/>
            <person name="Simpson J.R."/>
            <person name="Lauterbach L."/>
            <person name="Steele A.D."/>
            <person name="Gui C."/>
            <person name="Meng S."/>
            <person name="Li G."/>
            <person name="Viehrig K."/>
            <person name="Ye F."/>
            <person name="Su P."/>
            <person name="Kiefer A.F."/>
            <person name="Nichols A."/>
            <person name="Cepeda A.J."/>
            <person name="Yan W."/>
            <person name="Fan B."/>
            <person name="Jiang Y."/>
            <person name="Adhikari A."/>
            <person name="Zheng C.-J."/>
            <person name="Schuster L."/>
            <person name="Cowan T.M."/>
            <person name="Smanski M.J."/>
            <person name="Chevrette M.G."/>
            <person name="De Carvalho L.P.S."/>
            <person name="Shen B."/>
        </authorList>
    </citation>
    <scope>NUCLEOTIDE SEQUENCE [LARGE SCALE GENOMIC DNA]</scope>
    <source>
        <strain evidence="1 2">NPDC004045</strain>
    </source>
</reference>
<organism evidence="1 2">
    <name type="scientific">Nocardia thailandica</name>
    <dbReference type="NCBI Taxonomy" id="257275"/>
    <lineage>
        <taxon>Bacteria</taxon>
        <taxon>Bacillati</taxon>
        <taxon>Actinomycetota</taxon>
        <taxon>Actinomycetes</taxon>
        <taxon>Mycobacteriales</taxon>
        <taxon>Nocardiaceae</taxon>
        <taxon>Nocardia</taxon>
    </lineage>
</organism>
<keyword evidence="2" id="KW-1185">Reference proteome</keyword>
<protein>
    <submittedName>
        <fullName evidence="1">Uncharacterized protein</fullName>
    </submittedName>
</protein>
<comment type="caution">
    <text evidence="1">The sequence shown here is derived from an EMBL/GenBank/DDBJ whole genome shotgun (WGS) entry which is preliminary data.</text>
</comment>
<dbReference type="EMBL" id="JBIAMX010000029">
    <property type="protein sequence ID" value="MFF0546933.1"/>
    <property type="molecule type" value="Genomic_DNA"/>
</dbReference>
<evidence type="ECO:0000313" key="1">
    <source>
        <dbReference type="EMBL" id="MFF0546933.1"/>
    </source>
</evidence>
<proteinExistence type="predicted"/>